<dbReference type="Proteomes" id="UP000253034">
    <property type="component" value="Unassembled WGS sequence"/>
</dbReference>
<evidence type="ECO:0000313" key="3">
    <source>
        <dbReference type="Proteomes" id="UP000253034"/>
    </source>
</evidence>
<dbReference type="RefSeq" id="WP_170138186.1">
    <property type="nucleotide sequence ID" value="NZ_QPJT01000021.1"/>
</dbReference>
<sequence>MKALLSCCCGLDVHKDIIQACILKGDAEDEPNIIRAEFKTLQSDLQALCVWLLENECFHIAMESTGVYWRPVYEAVEEYLPQYQCMMVVNAYHMRNLPGRKSDVADAEWISNLFRHGLLEASFIPERLIRNLREYSRLHRSFVQERSRYSNRIEKFLQSHGFRLSSVLSSILGVSGRRLLTTLSKK</sequence>
<feature type="domain" description="Transposase IS110-like N-terminal" evidence="1">
    <location>
        <begin position="9"/>
        <end position="159"/>
    </location>
</feature>
<dbReference type="AlphaFoldDB" id="A0A369AWB0"/>
<dbReference type="Pfam" id="PF01548">
    <property type="entry name" value="DEDD_Tnp_IS110"/>
    <property type="match status" value="1"/>
</dbReference>
<dbReference type="PANTHER" id="PTHR33055">
    <property type="entry name" value="TRANSPOSASE FOR INSERTION SEQUENCE ELEMENT IS1111A"/>
    <property type="match status" value="1"/>
</dbReference>
<dbReference type="EMBL" id="QPJT01000021">
    <property type="protein sequence ID" value="RCX12507.1"/>
    <property type="molecule type" value="Genomic_DNA"/>
</dbReference>
<gene>
    <name evidence="2" type="ORF">DFR58_12111</name>
</gene>
<proteinExistence type="predicted"/>
<dbReference type="GO" id="GO:0004803">
    <property type="term" value="F:transposase activity"/>
    <property type="evidence" value="ECO:0007669"/>
    <property type="project" value="InterPro"/>
</dbReference>
<keyword evidence="3" id="KW-1185">Reference proteome</keyword>
<dbReference type="GO" id="GO:0003677">
    <property type="term" value="F:DNA binding"/>
    <property type="evidence" value="ECO:0007669"/>
    <property type="project" value="InterPro"/>
</dbReference>
<name>A0A369AWB0_9FIRM</name>
<organism evidence="2 3">
    <name type="scientific">Anaerobacterium chartisolvens</name>
    <dbReference type="NCBI Taxonomy" id="1297424"/>
    <lineage>
        <taxon>Bacteria</taxon>
        <taxon>Bacillati</taxon>
        <taxon>Bacillota</taxon>
        <taxon>Clostridia</taxon>
        <taxon>Eubacteriales</taxon>
        <taxon>Oscillospiraceae</taxon>
        <taxon>Anaerobacterium</taxon>
    </lineage>
</organism>
<evidence type="ECO:0000259" key="1">
    <source>
        <dbReference type="Pfam" id="PF01548"/>
    </source>
</evidence>
<dbReference type="InterPro" id="IPR047650">
    <property type="entry name" value="Transpos_IS110"/>
</dbReference>
<accession>A0A369AWB0</accession>
<reference evidence="2 3" key="1">
    <citation type="submission" date="2018-07" db="EMBL/GenBank/DDBJ databases">
        <title>Genomic Encyclopedia of Type Strains, Phase IV (KMG-IV): sequencing the most valuable type-strain genomes for metagenomic binning, comparative biology and taxonomic classification.</title>
        <authorList>
            <person name="Goeker M."/>
        </authorList>
    </citation>
    <scope>NUCLEOTIDE SEQUENCE [LARGE SCALE GENOMIC DNA]</scope>
    <source>
        <strain evidence="2 3">DSM 27016</strain>
    </source>
</reference>
<dbReference type="InterPro" id="IPR002525">
    <property type="entry name" value="Transp_IS110-like_N"/>
</dbReference>
<dbReference type="GO" id="GO:0006313">
    <property type="term" value="P:DNA transposition"/>
    <property type="evidence" value="ECO:0007669"/>
    <property type="project" value="InterPro"/>
</dbReference>
<comment type="caution">
    <text evidence="2">The sequence shown here is derived from an EMBL/GenBank/DDBJ whole genome shotgun (WGS) entry which is preliminary data.</text>
</comment>
<evidence type="ECO:0000313" key="2">
    <source>
        <dbReference type="EMBL" id="RCX12507.1"/>
    </source>
</evidence>
<protein>
    <submittedName>
        <fullName evidence="2">Transposase</fullName>
    </submittedName>
</protein>